<dbReference type="AlphaFoldDB" id="A0A9D3Z3D1"/>
<gene>
    <name evidence="1" type="ORF">DPMN_072040</name>
</gene>
<proteinExistence type="predicted"/>
<dbReference type="Proteomes" id="UP000828390">
    <property type="component" value="Unassembled WGS sequence"/>
</dbReference>
<protein>
    <submittedName>
        <fullName evidence="1">Uncharacterized protein</fullName>
    </submittedName>
</protein>
<comment type="caution">
    <text evidence="1">The sequence shown here is derived from an EMBL/GenBank/DDBJ whole genome shotgun (WGS) entry which is preliminary data.</text>
</comment>
<keyword evidence="2" id="KW-1185">Reference proteome</keyword>
<dbReference type="EMBL" id="JAIWYP010000014">
    <property type="protein sequence ID" value="KAH3712343.1"/>
    <property type="molecule type" value="Genomic_DNA"/>
</dbReference>
<reference evidence="1" key="2">
    <citation type="submission" date="2020-11" db="EMBL/GenBank/DDBJ databases">
        <authorList>
            <person name="McCartney M.A."/>
            <person name="Auch B."/>
            <person name="Kono T."/>
            <person name="Mallez S."/>
            <person name="Becker A."/>
            <person name="Gohl D.M."/>
            <person name="Silverstein K.A.T."/>
            <person name="Koren S."/>
            <person name="Bechman K.B."/>
            <person name="Herman A."/>
            <person name="Abrahante J.E."/>
            <person name="Garbe J."/>
        </authorList>
    </citation>
    <scope>NUCLEOTIDE SEQUENCE</scope>
    <source>
        <strain evidence="1">Duluth1</strain>
        <tissue evidence="1">Whole animal</tissue>
    </source>
</reference>
<name>A0A9D3Z3D1_DREPO</name>
<reference evidence="1" key="1">
    <citation type="journal article" date="2019" name="bioRxiv">
        <title>The Genome of the Zebra Mussel, Dreissena polymorpha: A Resource for Invasive Species Research.</title>
        <authorList>
            <person name="McCartney M.A."/>
            <person name="Auch B."/>
            <person name="Kono T."/>
            <person name="Mallez S."/>
            <person name="Zhang Y."/>
            <person name="Obille A."/>
            <person name="Becker A."/>
            <person name="Abrahante J.E."/>
            <person name="Garbe J."/>
            <person name="Badalamenti J.P."/>
            <person name="Herman A."/>
            <person name="Mangelson H."/>
            <person name="Liachko I."/>
            <person name="Sullivan S."/>
            <person name="Sone E.D."/>
            <person name="Koren S."/>
            <person name="Silverstein K.A.T."/>
            <person name="Beckman K.B."/>
            <person name="Gohl D.M."/>
        </authorList>
    </citation>
    <scope>NUCLEOTIDE SEQUENCE</scope>
    <source>
        <strain evidence="1">Duluth1</strain>
        <tissue evidence="1">Whole animal</tissue>
    </source>
</reference>
<sequence length="79" mass="8080">MYPCPYSPYRSPCPQRLPSTPWDSPSGGCAQGRGCMVEAGGIVGMGADNSSSSAVGKCVSLAGVNLVCYGIDEDRGFGT</sequence>
<evidence type="ECO:0000313" key="1">
    <source>
        <dbReference type="EMBL" id="KAH3712343.1"/>
    </source>
</evidence>
<accession>A0A9D3Z3D1</accession>
<organism evidence="1 2">
    <name type="scientific">Dreissena polymorpha</name>
    <name type="common">Zebra mussel</name>
    <name type="synonym">Mytilus polymorpha</name>
    <dbReference type="NCBI Taxonomy" id="45954"/>
    <lineage>
        <taxon>Eukaryota</taxon>
        <taxon>Metazoa</taxon>
        <taxon>Spiralia</taxon>
        <taxon>Lophotrochozoa</taxon>
        <taxon>Mollusca</taxon>
        <taxon>Bivalvia</taxon>
        <taxon>Autobranchia</taxon>
        <taxon>Heteroconchia</taxon>
        <taxon>Euheterodonta</taxon>
        <taxon>Imparidentia</taxon>
        <taxon>Neoheterodontei</taxon>
        <taxon>Myida</taxon>
        <taxon>Dreissenoidea</taxon>
        <taxon>Dreissenidae</taxon>
        <taxon>Dreissena</taxon>
    </lineage>
</organism>
<evidence type="ECO:0000313" key="2">
    <source>
        <dbReference type="Proteomes" id="UP000828390"/>
    </source>
</evidence>